<dbReference type="SUPFAM" id="SSF109854">
    <property type="entry name" value="DinB/YfiT-like putative metalloenzymes"/>
    <property type="match status" value="1"/>
</dbReference>
<evidence type="ECO:0000313" key="3">
    <source>
        <dbReference type="Proteomes" id="UP001151002"/>
    </source>
</evidence>
<dbReference type="Pfam" id="PF11716">
    <property type="entry name" value="MDMPI_N"/>
    <property type="match status" value="1"/>
</dbReference>
<dbReference type="EMBL" id="JAPNTZ010000015">
    <property type="protein sequence ID" value="MCY1143467.1"/>
    <property type="molecule type" value="Genomic_DNA"/>
</dbReference>
<dbReference type="GO" id="GO:0016853">
    <property type="term" value="F:isomerase activity"/>
    <property type="evidence" value="ECO:0007669"/>
    <property type="project" value="UniProtKB-KW"/>
</dbReference>
<protein>
    <submittedName>
        <fullName evidence="2">Maleylpyruvate isomerase N-terminal domain-containing protein</fullName>
    </submittedName>
</protein>
<feature type="domain" description="Mycothiol-dependent maleylpyruvate isomerase metal-binding" evidence="1">
    <location>
        <begin position="9"/>
        <end position="169"/>
    </location>
</feature>
<accession>A0ABT4BAC6</accession>
<keyword evidence="2" id="KW-0413">Isomerase</keyword>
<keyword evidence="3" id="KW-1185">Reference proteome</keyword>
<organism evidence="2 3">
    <name type="scientific">Paractinoplanes pyxinae</name>
    <dbReference type="NCBI Taxonomy" id="2997416"/>
    <lineage>
        <taxon>Bacteria</taxon>
        <taxon>Bacillati</taxon>
        <taxon>Actinomycetota</taxon>
        <taxon>Actinomycetes</taxon>
        <taxon>Micromonosporales</taxon>
        <taxon>Micromonosporaceae</taxon>
        <taxon>Paractinoplanes</taxon>
    </lineage>
</organism>
<proteinExistence type="predicted"/>
<dbReference type="InterPro" id="IPR024344">
    <property type="entry name" value="MDMPI_metal-binding"/>
</dbReference>
<reference evidence="2" key="1">
    <citation type="submission" date="2022-11" db="EMBL/GenBank/DDBJ databases">
        <authorList>
            <person name="Somphong A."/>
            <person name="Phongsopitanun W."/>
        </authorList>
    </citation>
    <scope>NUCLEOTIDE SEQUENCE</scope>
    <source>
        <strain evidence="2">Pm04-4</strain>
    </source>
</reference>
<evidence type="ECO:0000313" key="2">
    <source>
        <dbReference type="EMBL" id="MCY1143467.1"/>
    </source>
</evidence>
<dbReference type="Proteomes" id="UP001151002">
    <property type="component" value="Unassembled WGS sequence"/>
</dbReference>
<dbReference type="RefSeq" id="WP_267567992.1">
    <property type="nucleotide sequence ID" value="NZ_JAPNTZ010000015.1"/>
</dbReference>
<dbReference type="Gene3D" id="1.20.120.450">
    <property type="entry name" value="dinb family like domain"/>
    <property type="match status" value="1"/>
</dbReference>
<evidence type="ECO:0000259" key="1">
    <source>
        <dbReference type="Pfam" id="PF11716"/>
    </source>
</evidence>
<gene>
    <name evidence="2" type="ORF">OWR29_36175</name>
</gene>
<name>A0ABT4BAC6_9ACTN</name>
<sequence length="220" mass="22368">MDYRRTYRSAAVTFVDLVSRVPAERLDGPGLGEWTLRELIGHTVSSGLEQVPGVLATAASSAPRSPSLPGATGGGSRAVNIEAPEGYFAFVRDVPAELYAAAVAASGDDARRAAADLLGSVGELAGRATQALAAVGDDDVVTTPVGGMRVRDWLPTRTFELVVHGSDVAAAAGVLAGFDPAAVSEATLLATRIAVALGEGSAVLSALTGRTPLPDKFSVV</sequence>
<comment type="caution">
    <text evidence="2">The sequence shown here is derived from an EMBL/GenBank/DDBJ whole genome shotgun (WGS) entry which is preliminary data.</text>
</comment>
<dbReference type="InterPro" id="IPR034660">
    <property type="entry name" value="DinB/YfiT-like"/>
</dbReference>